<feature type="domain" description="Alkyl hydroperoxide reductase subunit C/ Thiol specific antioxidant" evidence="2">
    <location>
        <begin position="12"/>
        <end position="70"/>
    </location>
</feature>
<accession>A0A162RI14</accession>
<dbReference type="InterPro" id="IPR036249">
    <property type="entry name" value="Thioredoxin-like_sf"/>
</dbReference>
<dbReference type="SUPFAM" id="SSF52833">
    <property type="entry name" value="Thioredoxin-like"/>
    <property type="match status" value="1"/>
</dbReference>
<dbReference type="Pfam" id="PF00578">
    <property type="entry name" value="AhpC-TSA"/>
    <property type="match status" value="1"/>
</dbReference>
<comment type="caution">
    <text evidence="3">The sequence shown here is derived from an EMBL/GenBank/DDBJ whole genome shotgun (WGS) entry which is preliminary data.</text>
</comment>
<dbReference type="GO" id="GO:0016491">
    <property type="term" value="F:oxidoreductase activity"/>
    <property type="evidence" value="ECO:0007669"/>
    <property type="project" value="InterPro"/>
</dbReference>
<name>A0A162RI14_9BACL</name>
<evidence type="ECO:0000256" key="1">
    <source>
        <dbReference type="ARBA" id="ARBA00023157"/>
    </source>
</evidence>
<dbReference type="Gene3D" id="3.40.30.10">
    <property type="entry name" value="Glutaredoxin"/>
    <property type="match status" value="1"/>
</dbReference>
<evidence type="ECO:0000313" key="3">
    <source>
        <dbReference type="EMBL" id="OAB71987.1"/>
    </source>
</evidence>
<reference evidence="3 4" key="1">
    <citation type="submission" date="2016-02" db="EMBL/GenBank/DDBJ databases">
        <title>Paenibacillus sp. LPB0068, isolated from Crassostrea gigas.</title>
        <authorList>
            <person name="Shin S.-K."/>
            <person name="Yi H."/>
        </authorList>
    </citation>
    <scope>NUCLEOTIDE SEQUENCE [LARGE SCALE GENOMIC DNA]</scope>
    <source>
        <strain evidence="3 4">LPB0068</strain>
    </source>
</reference>
<evidence type="ECO:0000313" key="4">
    <source>
        <dbReference type="Proteomes" id="UP000077134"/>
    </source>
</evidence>
<proteinExistence type="predicted"/>
<dbReference type="Proteomes" id="UP000077134">
    <property type="component" value="Unassembled WGS sequence"/>
</dbReference>
<dbReference type="KEGG" id="pcx:LPB68_12335"/>
<dbReference type="GO" id="GO:0016209">
    <property type="term" value="F:antioxidant activity"/>
    <property type="evidence" value="ECO:0007669"/>
    <property type="project" value="InterPro"/>
</dbReference>
<dbReference type="AlphaFoldDB" id="A0A162RI14"/>
<dbReference type="InterPro" id="IPR000866">
    <property type="entry name" value="AhpC/TSA"/>
</dbReference>
<keyword evidence="4" id="KW-1185">Reference proteome</keyword>
<sequence length="72" mass="8059">MGFPRMGITEEGQKAKDFTHMNALGETVNLYDELSKGPVILTFYRCGWCPFCNTQLKAYQKLLPEIEALGGS</sequence>
<keyword evidence="1" id="KW-1015">Disulfide bond</keyword>
<protein>
    <recommendedName>
        <fullName evidence="2">Alkyl hydroperoxide reductase subunit C/ Thiol specific antioxidant domain-containing protein</fullName>
    </recommendedName>
</protein>
<evidence type="ECO:0000259" key="2">
    <source>
        <dbReference type="Pfam" id="PF00578"/>
    </source>
</evidence>
<gene>
    <name evidence="3" type="ORF">PNBC_18555</name>
</gene>
<dbReference type="EMBL" id="LSFN01000036">
    <property type="protein sequence ID" value="OAB71987.1"/>
    <property type="molecule type" value="Genomic_DNA"/>
</dbReference>
<organism evidence="3 4">
    <name type="scientific">Paenibacillus crassostreae</name>
    <dbReference type="NCBI Taxonomy" id="1763538"/>
    <lineage>
        <taxon>Bacteria</taxon>
        <taxon>Bacillati</taxon>
        <taxon>Bacillota</taxon>
        <taxon>Bacilli</taxon>
        <taxon>Bacillales</taxon>
        <taxon>Paenibacillaceae</taxon>
        <taxon>Paenibacillus</taxon>
    </lineage>
</organism>
<dbReference type="STRING" id="1763538.LPB68_12335"/>